<reference evidence="2" key="1">
    <citation type="journal article" date="2023" name="Plant J.">
        <title>The genome of the king protea, Protea cynaroides.</title>
        <authorList>
            <person name="Chang J."/>
            <person name="Duong T.A."/>
            <person name="Schoeman C."/>
            <person name="Ma X."/>
            <person name="Roodt D."/>
            <person name="Barker N."/>
            <person name="Li Z."/>
            <person name="Van de Peer Y."/>
            <person name="Mizrachi E."/>
        </authorList>
    </citation>
    <scope>NUCLEOTIDE SEQUENCE</scope>
    <source>
        <tissue evidence="2">Young leaves</tissue>
    </source>
</reference>
<comment type="caution">
    <text evidence="2">The sequence shown here is derived from an EMBL/GenBank/DDBJ whole genome shotgun (WGS) entry which is preliminary data.</text>
</comment>
<name>A0A9Q0JVW5_9MAGN</name>
<feature type="region of interest" description="Disordered" evidence="1">
    <location>
        <begin position="81"/>
        <end position="125"/>
    </location>
</feature>
<gene>
    <name evidence="2" type="ORF">NE237_029247</name>
</gene>
<feature type="compositionally biased region" description="Polar residues" evidence="1">
    <location>
        <begin position="81"/>
        <end position="99"/>
    </location>
</feature>
<proteinExistence type="predicted"/>
<evidence type="ECO:0000313" key="3">
    <source>
        <dbReference type="Proteomes" id="UP001141806"/>
    </source>
</evidence>
<accession>A0A9Q0JVW5</accession>
<evidence type="ECO:0000313" key="2">
    <source>
        <dbReference type="EMBL" id="KAJ4952415.1"/>
    </source>
</evidence>
<evidence type="ECO:0000256" key="1">
    <source>
        <dbReference type="SAM" id="MobiDB-lite"/>
    </source>
</evidence>
<sequence length="255" mass="28910">MERQDVRSNLMEGKEILIWQNREGYNSFGNRKGRGLNSLVAFPKGKKGSVSGPVSKPSSMCSSSLKYRLVLVMEQRNTVRMVRSSTPDGCWTSSPASSDSGRRRAKRQQQFQSPQARTAGAGPGRLQRLVVAMTIRTPNSNPPIPIQSTPFRLRLHLLFLHRKMSLLRATETSAAPALSSLASMSSSRCPVSRLRFNSFMDFETHSRPTERKRRHDRSVINGRPTFGPPTLLLERSFESPFQLTYFKVDRWNRQL</sequence>
<organism evidence="2 3">
    <name type="scientific">Protea cynaroides</name>
    <dbReference type="NCBI Taxonomy" id="273540"/>
    <lineage>
        <taxon>Eukaryota</taxon>
        <taxon>Viridiplantae</taxon>
        <taxon>Streptophyta</taxon>
        <taxon>Embryophyta</taxon>
        <taxon>Tracheophyta</taxon>
        <taxon>Spermatophyta</taxon>
        <taxon>Magnoliopsida</taxon>
        <taxon>Proteales</taxon>
        <taxon>Proteaceae</taxon>
        <taxon>Protea</taxon>
    </lineage>
</organism>
<dbReference type="EMBL" id="JAMYWD010000012">
    <property type="protein sequence ID" value="KAJ4952415.1"/>
    <property type="molecule type" value="Genomic_DNA"/>
</dbReference>
<protein>
    <submittedName>
        <fullName evidence="2">Uncharacterized protein</fullName>
    </submittedName>
</protein>
<keyword evidence="3" id="KW-1185">Reference proteome</keyword>
<dbReference type="AlphaFoldDB" id="A0A9Q0JVW5"/>
<dbReference type="Proteomes" id="UP001141806">
    <property type="component" value="Unassembled WGS sequence"/>
</dbReference>